<evidence type="ECO:0000313" key="2">
    <source>
        <dbReference type="EMBL" id="MDO1450359.1"/>
    </source>
</evidence>
<dbReference type="RefSeq" id="WP_302041161.1">
    <property type="nucleotide sequence ID" value="NZ_JAUKPO010000029.1"/>
</dbReference>
<name>A0ABT8RE27_9BACT</name>
<evidence type="ECO:0000259" key="1">
    <source>
        <dbReference type="Pfam" id="PF13518"/>
    </source>
</evidence>
<dbReference type="InterPro" id="IPR055247">
    <property type="entry name" value="InsJ-like_HTH"/>
</dbReference>
<protein>
    <recommendedName>
        <fullName evidence="1">Insertion element IS150 protein InsJ-like helix-turn-helix domain-containing protein</fullName>
    </recommendedName>
</protein>
<accession>A0ABT8RE27</accession>
<dbReference type="Pfam" id="PF13518">
    <property type="entry name" value="HTH_28"/>
    <property type="match status" value="1"/>
</dbReference>
<organism evidence="2 3">
    <name type="scientific">Rhodocytophaga aerolata</name>
    <dbReference type="NCBI Taxonomy" id="455078"/>
    <lineage>
        <taxon>Bacteria</taxon>
        <taxon>Pseudomonadati</taxon>
        <taxon>Bacteroidota</taxon>
        <taxon>Cytophagia</taxon>
        <taxon>Cytophagales</taxon>
        <taxon>Rhodocytophagaceae</taxon>
        <taxon>Rhodocytophaga</taxon>
    </lineage>
</organism>
<keyword evidence="3" id="KW-1185">Reference proteome</keyword>
<reference evidence="2" key="1">
    <citation type="submission" date="2023-07" db="EMBL/GenBank/DDBJ databases">
        <title>The genome sequence of Rhodocytophaga aerolata KACC 12507.</title>
        <authorList>
            <person name="Zhang X."/>
        </authorList>
    </citation>
    <scope>NUCLEOTIDE SEQUENCE</scope>
    <source>
        <strain evidence="2">KACC 12507</strain>
    </source>
</reference>
<dbReference type="InterPro" id="IPR009057">
    <property type="entry name" value="Homeodomain-like_sf"/>
</dbReference>
<proteinExistence type="predicted"/>
<evidence type="ECO:0000313" key="3">
    <source>
        <dbReference type="Proteomes" id="UP001168528"/>
    </source>
</evidence>
<feature type="domain" description="Insertion element IS150 protein InsJ-like helix-turn-helix" evidence="1">
    <location>
        <begin position="30"/>
        <end position="76"/>
    </location>
</feature>
<comment type="caution">
    <text evidence="2">The sequence shown here is derived from an EMBL/GenBank/DDBJ whole genome shotgun (WGS) entry which is preliminary data.</text>
</comment>
<dbReference type="EMBL" id="JAUKPO010000029">
    <property type="protein sequence ID" value="MDO1450359.1"/>
    <property type="molecule type" value="Genomic_DNA"/>
</dbReference>
<sequence length="156" mass="18073">MYVNYQELISQSVEELRQLEQKQKEVVLLKRLQVLRLLKSGQAKNMEEAATLVGISAVQARRLWREYKRFGLDIALICLKPGKNSRLKLTSAALHIEARVTSGYFRSLKQVQEFLLKKYQVGYTQAGVWHLLKTLNLELMPKKARRGYKAKGKQLK</sequence>
<gene>
    <name evidence="2" type="ORF">Q0590_29050</name>
</gene>
<dbReference type="SUPFAM" id="SSF46689">
    <property type="entry name" value="Homeodomain-like"/>
    <property type="match status" value="1"/>
</dbReference>
<dbReference type="Proteomes" id="UP001168528">
    <property type="component" value="Unassembled WGS sequence"/>
</dbReference>